<keyword evidence="6" id="KW-0479">Metal-binding</keyword>
<keyword evidence="12" id="KW-1185">Reference proteome</keyword>
<comment type="catalytic activity">
    <reaction evidence="10">
        <text>7,8-dihydroneopterin 3'-triphosphate + H2O = 6-carboxy-5,6,7,8-tetrahydropterin + triphosphate + acetaldehyde + 2 H(+)</text>
        <dbReference type="Rhea" id="RHEA:27966"/>
        <dbReference type="ChEBI" id="CHEBI:15343"/>
        <dbReference type="ChEBI" id="CHEBI:15377"/>
        <dbReference type="ChEBI" id="CHEBI:15378"/>
        <dbReference type="ChEBI" id="CHEBI:18036"/>
        <dbReference type="ChEBI" id="CHEBI:58462"/>
        <dbReference type="ChEBI" id="CHEBI:61032"/>
        <dbReference type="EC" id="4.1.2.50"/>
    </reaction>
</comment>
<dbReference type="InterPro" id="IPR038418">
    <property type="entry name" value="6-PTP_synth/QueD_sf"/>
</dbReference>
<evidence type="ECO:0000256" key="7">
    <source>
        <dbReference type="ARBA" id="ARBA00022833"/>
    </source>
</evidence>
<organism evidence="11 12">
    <name type="scientific">Azohydromonas lata</name>
    <dbReference type="NCBI Taxonomy" id="45677"/>
    <lineage>
        <taxon>Bacteria</taxon>
        <taxon>Pseudomonadati</taxon>
        <taxon>Pseudomonadota</taxon>
        <taxon>Betaproteobacteria</taxon>
        <taxon>Burkholderiales</taxon>
        <taxon>Sphaerotilaceae</taxon>
        <taxon>Azohydromonas</taxon>
    </lineage>
</organism>
<dbReference type="Proteomes" id="UP001293718">
    <property type="component" value="Unassembled WGS sequence"/>
</dbReference>
<comment type="caution">
    <text evidence="11">The sequence shown here is derived from an EMBL/GenBank/DDBJ whole genome shotgun (WGS) entry which is preliminary data.</text>
</comment>
<dbReference type="Gene3D" id="3.30.479.10">
    <property type="entry name" value="6-pyruvoyl tetrahydropterin synthase/QueD"/>
    <property type="match status" value="3"/>
</dbReference>
<dbReference type="EC" id="4.1.2.50" evidence="4"/>
<keyword evidence="8" id="KW-0456">Lyase</keyword>
<dbReference type="RefSeq" id="WP_322467284.1">
    <property type="nucleotide sequence ID" value="NZ_JAXOJX010000046.1"/>
</dbReference>
<evidence type="ECO:0000256" key="9">
    <source>
        <dbReference type="ARBA" id="ARBA00031449"/>
    </source>
</evidence>
<gene>
    <name evidence="11" type="ORF">SM757_23710</name>
</gene>
<comment type="similarity">
    <text evidence="3">Belongs to the PTPS family. QueD subfamily.</text>
</comment>
<reference evidence="11 12" key="1">
    <citation type="submission" date="2023-11" db="EMBL/GenBank/DDBJ databases">
        <title>Draft genome of Azohydromonas lata strain H1 (DSM1123), a polyhydroxyalkanoate producer.</title>
        <authorList>
            <person name="Traversa D."/>
            <person name="D'Addabbo P."/>
            <person name="Pazzani C."/>
            <person name="Manzari C."/>
            <person name="Chiara M."/>
            <person name="Scrascia M."/>
        </authorList>
    </citation>
    <scope>NUCLEOTIDE SEQUENCE [LARGE SCALE GENOMIC DNA]</scope>
    <source>
        <strain evidence="11 12">H1</strain>
    </source>
</reference>
<evidence type="ECO:0000313" key="11">
    <source>
        <dbReference type="EMBL" id="MDZ5459589.1"/>
    </source>
</evidence>
<evidence type="ECO:0000256" key="5">
    <source>
        <dbReference type="ARBA" id="ARBA00018141"/>
    </source>
</evidence>
<evidence type="ECO:0000256" key="4">
    <source>
        <dbReference type="ARBA" id="ARBA00012982"/>
    </source>
</evidence>
<evidence type="ECO:0000256" key="6">
    <source>
        <dbReference type="ARBA" id="ARBA00022723"/>
    </source>
</evidence>
<dbReference type="Pfam" id="PF01242">
    <property type="entry name" value="PTPS"/>
    <property type="match status" value="3"/>
</dbReference>
<dbReference type="EMBL" id="JAXOJX010000046">
    <property type="protein sequence ID" value="MDZ5459589.1"/>
    <property type="molecule type" value="Genomic_DNA"/>
</dbReference>
<evidence type="ECO:0000256" key="10">
    <source>
        <dbReference type="ARBA" id="ARBA00048807"/>
    </source>
</evidence>
<dbReference type="PANTHER" id="PTHR12589:SF7">
    <property type="entry name" value="6-PYRUVOYL TETRAHYDROBIOPTERIN SYNTHASE"/>
    <property type="match status" value="1"/>
</dbReference>
<keyword evidence="7" id="KW-0862">Zinc</keyword>
<dbReference type="SUPFAM" id="SSF55620">
    <property type="entry name" value="Tetrahydrobiopterin biosynthesis enzymes-like"/>
    <property type="match status" value="3"/>
</dbReference>
<protein>
    <recommendedName>
        <fullName evidence="5">6-carboxy-5,6,7,8-tetrahydropterin synthase</fullName>
        <ecNumber evidence="4">4.1.2.50</ecNumber>
    </recommendedName>
    <alternativeName>
        <fullName evidence="9">Queuosine biosynthesis protein QueD</fullName>
    </alternativeName>
</protein>
<sequence length="354" mass="39352">MVGTVWHAAAAGFEAARRLVNVPPAHRARNLHGHGFQVRVRGELPGDWAGFPGGEVQRLSDELRDVAAMLDFRLLNEVIDEPSDERLARWFSGQMGLPLEVGVQSMADRGVDLDGAGRAHAWRRYAFHAAHRLPNVPEGHKCGRMHGHGFEALIHAHGATHEQLDAAWAPVQLQLHMNCLNELAGLENPTSEMLSSWIWSRMAPVLPGLANVTVFETASCGACHDGRHWRTWKDFTLDSALQLKRAPEGSPLRRLHGHTYLLRLHLEAPLDEVMGWTLDFGDVKRLFDPVFRMLDHHPLHERADLADCDAATLSRWVLGQARERLPQVNRVDLHETAGCGATVYLGAEAPSLPI</sequence>
<name>A0ABU5IL22_9BURK</name>
<evidence type="ECO:0000256" key="1">
    <source>
        <dbReference type="ARBA" id="ARBA00001947"/>
    </source>
</evidence>
<comment type="cofactor">
    <cofactor evidence="1">
        <name>Zn(2+)</name>
        <dbReference type="ChEBI" id="CHEBI:29105"/>
    </cofactor>
</comment>
<dbReference type="PANTHER" id="PTHR12589">
    <property type="entry name" value="PYRUVOYL TETRAHYDROBIOPTERIN SYNTHASE"/>
    <property type="match status" value="1"/>
</dbReference>
<evidence type="ECO:0000313" key="12">
    <source>
        <dbReference type="Proteomes" id="UP001293718"/>
    </source>
</evidence>
<proteinExistence type="inferred from homology"/>
<evidence type="ECO:0000256" key="3">
    <source>
        <dbReference type="ARBA" id="ARBA00008900"/>
    </source>
</evidence>
<evidence type="ECO:0000256" key="8">
    <source>
        <dbReference type="ARBA" id="ARBA00023239"/>
    </source>
</evidence>
<comment type="pathway">
    <text evidence="2">Purine metabolism; 7-cyano-7-deazaguanine biosynthesis.</text>
</comment>
<dbReference type="InterPro" id="IPR007115">
    <property type="entry name" value="6-PTP_synth/QueD"/>
</dbReference>
<evidence type="ECO:0000256" key="2">
    <source>
        <dbReference type="ARBA" id="ARBA00005061"/>
    </source>
</evidence>
<accession>A0ABU5IL22</accession>